<evidence type="ECO:0000256" key="1">
    <source>
        <dbReference type="SAM" id="MobiDB-lite"/>
    </source>
</evidence>
<keyword evidence="2" id="KW-1185">Reference proteome</keyword>
<accession>A0A914C1Z2</accession>
<name>A0A914C1Z2_9BILA</name>
<proteinExistence type="predicted"/>
<dbReference type="AlphaFoldDB" id="A0A914C1Z2"/>
<sequence length="503" mass="56846">MYILSENDNLLETFKLVIQNSPVGDLNNGVLNDVELDENSNSAIFQSTLAQNRDLTGYGNRYIILICKEWTPSSFDTISDISRRIVALNSNGSLLIVKKEYKTEDQLRLQEHIENIVQKWKTDWNGLYDKIRKLGDSLARDEALVKVTKWTSPLPPRVTMLDFDDPTLPQKVQNFFGIQGHLIIKDLITQRTNMFTKPPVLHWTNYPRDSEIQISFKFTFPQGSFPEPAFRELTSICRTIHSWEYEYEWTTGLFLREDLVKITAVRTNLYTLEISGRIDQDEVSEGESDAPMKGVWPYLAKCFKSTLEKLEEYDGLPYQLNLVFIGEIFFHKTSDGATVASRSLDAIQTLGAIQRIGSVRFKANDKIFALDTDNAFPGFEPRTLLDFCYIQSEDSEPKERPSSAPTTSIVFEEASPTHKNSHAGANSALLNIKNRGRRVSFGAIHAIPSGGALATNSSPLKTISPGPGSDEEQMDMESPSRSSILEYVDEMLNKTMDEVLVLE</sequence>
<protein>
    <submittedName>
        <fullName evidence="3">Uncharacterized protein</fullName>
    </submittedName>
</protein>
<feature type="region of interest" description="Disordered" evidence="1">
    <location>
        <begin position="454"/>
        <end position="478"/>
    </location>
</feature>
<evidence type="ECO:0000313" key="2">
    <source>
        <dbReference type="Proteomes" id="UP000887540"/>
    </source>
</evidence>
<dbReference type="WBParaSite" id="ACRNAN_Path_1554.g6043.t1">
    <property type="protein sequence ID" value="ACRNAN_Path_1554.g6043.t1"/>
    <property type="gene ID" value="ACRNAN_Path_1554.g6043"/>
</dbReference>
<evidence type="ECO:0000313" key="3">
    <source>
        <dbReference type="WBParaSite" id="ACRNAN_Path_1554.g6043.t1"/>
    </source>
</evidence>
<dbReference type="Proteomes" id="UP000887540">
    <property type="component" value="Unplaced"/>
</dbReference>
<reference evidence="3" key="1">
    <citation type="submission" date="2022-11" db="UniProtKB">
        <authorList>
            <consortium name="WormBaseParasite"/>
        </authorList>
    </citation>
    <scope>IDENTIFICATION</scope>
</reference>
<organism evidence="2 3">
    <name type="scientific">Acrobeloides nanus</name>
    <dbReference type="NCBI Taxonomy" id="290746"/>
    <lineage>
        <taxon>Eukaryota</taxon>
        <taxon>Metazoa</taxon>
        <taxon>Ecdysozoa</taxon>
        <taxon>Nematoda</taxon>
        <taxon>Chromadorea</taxon>
        <taxon>Rhabditida</taxon>
        <taxon>Tylenchina</taxon>
        <taxon>Cephalobomorpha</taxon>
        <taxon>Cephaloboidea</taxon>
        <taxon>Cephalobidae</taxon>
        <taxon>Acrobeloides</taxon>
    </lineage>
</organism>